<comment type="caution">
    <text evidence="1">The sequence shown here is derived from an EMBL/GenBank/DDBJ whole genome shotgun (WGS) entry which is preliminary data.</text>
</comment>
<organism evidence="1 2">
    <name type="scientific">Cytobacillus praedii</name>
    <dbReference type="NCBI Taxonomy" id="1742358"/>
    <lineage>
        <taxon>Bacteria</taxon>
        <taxon>Bacillati</taxon>
        <taxon>Bacillota</taxon>
        <taxon>Bacilli</taxon>
        <taxon>Bacillales</taxon>
        <taxon>Bacillaceae</taxon>
        <taxon>Cytobacillus</taxon>
    </lineage>
</organism>
<dbReference type="SUPFAM" id="SSF53163">
    <property type="entry name" value="HybD-like"/>
    <property type="match status" value="1"/>
</dbReference>
<keyword evidence="1" id="KW-0645">Protease</keyword>
<sequence length="200" mass="22569">MNNIKKLQNDLLKILNYHRNREYVIVCIGTDRSTGDSLAPLVGWNLSKMKLENFYVYGTIDDPIHAENLNEKINYINSKHKNAYIIGIDACLGRSTSIGRIRVNDTPLSPGAGIGKNLPQVGECSITGVVNVSGFMEFFVLQNTRLSLVMKMANDISDLIVATDTHLGDRQVEEYKLISKKRNKFIKLIGDDFKKWVYSN</sequence>
<dbReference type="InterPro" id="IPR023430">
    <property type="entry name" value="Pept_HybD-like_dom_sf"/>
</dbReference>
<dbReference type="Proteomes" id="UP000293846">
    <property type="component" value="Unassembled WGS sequence"/>
</dbReference>
<keyword evidence="1" id="KW-0378">Hydrolase</keyword>
<dbReference type="RefSeq" id="WP_131239650.1">
    <property type="nucleotide sequence ID" value="NZ_SJTH01000118.1"/>
</dbReference>
<dbReference type="InterPro" id="IPR009665">
    <property type="entry name" value="YyaC"/>
</dbReference>
<dbReference type="GO" id="GO:0008233">
    <property type="term" value="F:peptidase activity"/>
    <property type="evidence" value="ECO:0007669"/>
    <property type="project" value="UniProtKB-KW"/>
</dbReference>
<dbReference type="EMBL" id="SJTH01000118">
    <property type="protein sequence ID" value="TCJ00437.1"/>
    <property type="molecule type" value="Genomic_DNA"/>
</dbReference>
<dbReference type="AlphaFoldDB" id="A0A4R1AME3"/>
<keyword evidence="2" id="KW-1185">Reference proteome</keyword>
<dbReference type="GO" id="GO:0006508">
    <property type="term" value="P:proteolysis"/>
    <property type="evidence" value="ECO:0007669"/>
    <property type="project" value="UniProtKB-KW"/>
</dbReference>
<protein>
    <submittedName>
        <fullName evidence="1">Spore protease YyaC</fullName>
    </submittedName>
</protein>
<gene>
    <name evidence="1" type="primary">yyaC</name>
    <name evidence="1" type="ORF">E0Y62_26865</name>
</gene>
<accession>A0A4R1AME3</accession>
<dbReference type="OrthoDB" id="9815953at2"/>
<dbReference type="NCBIfam" id="TIGR02841">
    <property type="entry name" value="spore_YyaC"/>
    <property type="match status" value="1"/>
</dbReference>
<proteinExistence type="predicted"/>
<evidence type="ECO:0000313" key="2">
    <source>
        <dbReference type="Proteomes" id="UP000293846"/>
    </source>
</evidence>
<evidence type="ECO:0000313" key="1">
    <source>
        <dbReference type="EMBL" id="TCJ00437.1"/>
    </source>
</evidence>
<name>A0A4R1AME3_9BACI</name>
<dbReference type="Pfam" id="PF06866">
    <property type="entry name" value="DUF1256"/>
    <property type="match status" value="1"/>
</dbReference>
<reference evidence="1 2" key="1">
    <citation type="submission" date="2019-03" db="EMBL/GenBank/DDBJ databases">
        <authorList>
            <person name="Jensen L."/>
            <person name="Storgaard J."/>
            <person name="Sulaj E."/>
            <person name="Schramm A."/>
            <person name="Marshall I.P.G."/>
        </authorList>
    </citation>
    <scope>NUCLEOTIDE SEQUENCE [LARGE SCALE GENOMIC DNA]</scope>
    <source>
        <strain evidence="1 2">2017H2G3</strain>
    </source>
</reference>